<evidence type="ECO:0000313" key="4">
    <source>
        <dbReference type="EMBL" id="KAG7347537.1"/>
    </source>
</evidence>
<keyword evidence="4" id="KW-0560">Oxidoreductase</keyword>
<protein>
    <submittedName>
        <fullName evidence="4">2-oxoglutarate/Fe(II)-dependent dioxygenase</fullName>
    </submittedName>
    <submittedName>
        <fullName evidence="3">2OG-Fe(II) oxygenase superfamily protein</fullName>
    </submittedName>
</protein>
<keyword evidence="5" id="KW-1185">Reference proteome</keyword>
<dbReference type="InterPro" id="IPR026992">
    <property type="entry name" value="DIOX_N"/>
</dbReference>
<evidence type="ECO:0000313" key="5">
    <source>
        <dbReference type="Proteomes" id="UP000693970"/>
    </source>
</evidence>
<keyword evidence="4" id="KW-0223">Dioxygenase</keyword>
<dbReference type="GO" id="GO:0051213">
    <property type="term" value="F:dioxygenase activity"/>
    <property type="evidence" value="ECO:0007669"/>
    <property type="project" value="UniProtKB-KW"/>
</dbReference>
<evidence type="ECO:0000259" key="2">
    <source>
        <dbReference type="Pfam" id="PF14226"/>
    </source>
</evidence>
<feature type="domain" description="Non-haem dioxygenase N-terminal" evidence="2">
    <location>
        <begin position="16"/>
        <end position="130"/>
    </location>
</feature>
<dbReference type="AlphaFoldDB" id="A0A9K3P9W2"/>
<reference evidence="3" key="2">
    <citation type="submission" date="2021-04" db="EMBL/GenBank/DDBJ databases">
        <authorList>
            <person name="Podell S."/>
        </authorList>
    </citation>
    <scope>NUCLEOTIDE SEQUENCE</scope>
    <source>
        <strain evidence="3">Hildebrandi</strain>
    </source>
</reference>
<evidence type="ECO:0000313" key="3">
    <source>
        <dbReference type="EMBL" id="KAG7338966.1"/>
    </source>
</evidence>
<organism evidence="3 5">
    <name type="scientific">Nitzschia inconspicua</name>
    <dbReference type="NCBI Taxonomy" id="303405"/>
    <lineage>
        <taxon>Eukaryota</taxon>
        <taxon>Sar</taxon>
        <taxon>Stramenopiles</taxon>
        <taxon>Ochrophyta</taxon>
        <taxon>Bacillariophyta</taxon>
        <taxon>Bacillariophyceae</taxon>
        <taxon>Bacillariophycidae</taxon>
        <taxon>Bacillariales</taxon>
        <taxon>Bacillariaceae</taxon>
        <taxon>Nitzschia</taxon>
    </lineage>
</organism>
<dbReference type="Proteomes" id="UP000693970">
    <property type="component" value="Unassembled WGS sequence"/>
</dbReference>
<reference evidence="3" key="1">
    <citation type="journal article" date="2021" name="Sci. Rep.">
        <title>Diploid genomic architecture of Nitzschia inconspicua, an elite biomass production diatom.</title>
        <authorList>
            <person name="Oliver A."/>
            <person name="Podell S."/>
            <person name="Pinowska A."/>
            <person name="Traller J.C."/>
            <person name="Smith S.R."/>
            <person name="McClure R."/>
            <person name="Beliaev A."/>
            <person name="Bohutskyi P."/>
            <person name="Hill E.A."/>
            <person name="Rabines A."/>
            <person name="Zheng H."/>
            <person name="Allen L.Z."/>
            <person name="Kuo A."/>
            <person name="Grigoriev I.V."/>
            <person name="Allen A.E."/>
            <person name="Hazlebeck D."/>
            <person name="Allen E.E."/>
        </authorList>
    </citation>
    <scope>NUCLEOTIDE SEQUENCE</scope>
    <source>
        <strain evidence="3">Hildebrandi</strain>
    </source>
</reference>
<comment type="caution">
    <text evidence="3">The sequence shown here is derived from an EMBL/GenBank/DDBJ whole genome shotgun (WGS) entry which is preliminary data.</text>
</comment>
<dbReference type="OrthoDB" id="288590at2759"/>
<name>A0A9K3P9W2_9STRA</name>
<dbReference type="Pfam" id="PF14226">
    <property type="entry name" value="DIOX_N"/>
    <property type="match status" value="1"/>
</dbReference>
<feature type="region of interest" description="Disordered" evidence="1">
    <location>
        <begin position="213"/>
        <end position="237"/>
    </location>
</feature>
<evidence type="ECO:0000256" key="1">
    <source>
        <dbReference type="SAM" id="MobiDB-lite"/>
    </source>
</evidence>
<gene>
    <name evidence="4" type="ORF">IV203_016242</name>
    <name evidence="3" type="ORF">IV203_017457</name>
</gene>
<dbReference type="EMBL" id="JAGRRH010000020">
    <property type="protein sequence ID" value="KAG7347537.1"/>
    <property type="molecule type" value="Genomic_DNA"/>
</dbReference>
<accession>A0A9K3P9W2</accession>
<sequence length="237" mass="27210">MRDDAVVSGQWQKKSIPILDITKYFSSPATFVEELRSACHNVGFFLVRIPDFDDLAERILQESRTFFERPLHKKAINFLRTQPIVSRIHAVGLENTGGRLDYREQVEYAVENESSSDTTTTTKTTSRAWPVYERLKGKNPWSNDFQPTLRPATLTYSEEVCQVADIIRDSLCLALHLDPKETLRNKFVHPTDVPHWVLKPISYPTVKIDHPEQKQQQTGFGGSHRHQLFKTGVTRSS</sequence>
<dbReference type="EMBL" id="JAGRRH010000044">
    <property type="protein sequence ID" value="KAG7338966.1"/>
    <property type="molecule type" value="Genomic_DNA"/>
</dbReference>
<proteinExistence type="predicted"/>